<dbReference type="Gene3D" id="1.10.10.10">
    <property type="entry name" value="Winged helix-like DNA-binding domain superfamily/Winged helix DNA-binding domain"/>
    <property type="match status" value="1"/>
</dbReference>
<dbReference type="AlphaFoldDB" id="A0A443ZQU5"/>
<dbReference type="GO" id="GO:0016887">
    <property type="term" value="F:ATP hydrolysis activity"/>
    <property type="evidence" value="ECO:0007669"/>
    <property type="project" value="InterPro"/>
</dbReference>
<keyword evidence="1" id="KW-0805">Transcription regulation</keyword>
<sequence length="939" mass="104072">MWRSCRPLPPLRRPTFFLEKVGKTARSCIRPYATLRVPSLRHLPGPRGLRLASPSLHLASSASPKVLRTAPFCSVVCLEAHRVATCCYKEQQADVPMSQLNTRHTLPAGLARLAPGHVPRPRLSEALLNAHCRLRLLCAPVGSGKSALLSECVQHCPAATRVVYLNLRGKAISGDTFLQQLANALGVAGHAAAQIREHLDATQSELWLMIDDYPRLPDAALDALLNDLILSTSAQVNWWLACRRRPALQLTRLLLDADLFELGSAELGFNEQELGELLQRIDRHWPWPAISDLRTDSQGWCAGIRLYLLALKSTTEPQPFNSAEGLMFQYLRRELLDELPEQWRQALFTLAQLPYFDAGLCEHLLGVGEGAGLLEQLSTCGLFIEPVGSDGQVYQVCVAVRGALAGELPENLAKAVFRKACQWYVSQGNVRLALEYAVRADQPEMAASLMQRFTGDALLQGRSLAQLMQWRRELPGELLVSTPRLLILNAWALLLSGRLDEAQVYTEQLARFLPQPDALRQFELIAQWKALRGNIAFHRGQGEQALHWLTEAVEELPERSWSQRLFSTALLVEMALIDGRLDEALELNRDATKQARQHASLAMESVMALGHVKLLELRGELLRAETLLKRLYTELSAAWGAEASPMRGRVQLRQASILVQLGRYQEAETVFQAGMQECQFCGDLAAFWGLLGLAELDGVQGDLTSAFTRISDAERAMQYNLISESIYQGQVLRAKARLWLRQGRTAQVEKALNALPAAALEYAPYGAPDLHLRLYLLQLQASLAGGAVEAPLDKLTQLHERARSEGRRALACEAGFSLAEALHADNKPAQAKQMLLETLAQARQMGLVSAERAFALRNPALARWAGEANSNEGEPAALLSRREMDVLKLIAQGFSNQQIAESLFISLHTVKTHAQRINFKLGVERRTQAVARAKELGLN</sequence>
<reference evidence="5 6" key="1">
    <citation type="submission" date="2018-06" db="EMBL/GenBank/DDBJ databases">
        <title>Bacteria isolated from soil of Wuhan.</title>
        <authorList>
            <person name="Wei X."/>
            <person name="Chunhua H."/>
        </authorList>
    </citation>
    <scope>NUCLEOTIDE SEQUENCE [LARGE SCALE GENOMIC DNA]</scope>
    <source>
        <strain evidence="6">xwS2</strain>
    </source>
</reference>
<dbReference type="PANTHER" id="PTHR44688:SF16">
    <property type="entry name" value="DNA-BINDING TRANSCRIPTIONAL ACTIVATOR DEVR_DOSR"/>
    <property type="match status" value="1"/>
</dbReference>
<dbReference type="SMART" id="SM00421">
    <property type="entry name" value="HTH_LUXR"/>
    <property type="match status" value="1"/>
</dbReference>
<dbReference type="SUPFAM" id="SSF48452">
    <property type="entry name" value="TPR-like"/>
    <property type="match status" value="2"/>
</dbReference>
<dbReference type="SUPFAM" id="SSF46894">
    <property type="entry name" value="C-terminal effector domain of the bipartite response regulators"/>
    <property type="match status" value="1"/>
</dbReference>
<dbReference type="Proteomes" id="UP000288983">
    <property type="component" value="Unassembled WGS sequence"/>
</dbReference>
<dbReference type="Pfam" id="PF00196">
    <property type="entry name" value="GerE"/>
    <property type="match status" value="1"/>
</dbReference>
<keyword evidence="3" id="KW-0804">Transcription</keyword>
<organism evidence="5 6">
    <name type="scientific">Pseudomonas alkylphenolica</name>
    <dbReference type="NCBI Taxonomy" id="237609"/>
    <lineage>
        <taxon>Bacteria</taxon>
        <taxon>Pseudomonadati</taxon>
        <taxon>Pseudomonadota</taxon>
        <taxon>Gammaproteobacteria</taxon>
        <taxon>Pseudomonadales</taxon>
        <taxon>Pseudomonadaceae</taxon>
        <taxon>Pseudomonas</taxon>
    </lineage>
</organism>
<dbReference type="InterPro" id="IPR041617">
    <property type="entry name" value="TPR_MalT"/>
</dbReference>
<dbReference type="PRINTS" id="PR00038">
    <property type="entry name" value="HTHLUXR"/>
</dbReference>
<dbReference type="InterPro" id="IPR049945">
    <property type="entry name" value="AAA_22"/>
</dbReference>
<gene>
    <name evidence="5" type="ORF">DM813_19950</name>
</gene>
<keyword evidence="2" id="KW-0238">DNA-binding</keyword>
<protein>
    <submittedName>
        <fullName evidence="5">Helix-turn-helix transcriptional regulator</fullName>
    </submittedName>
</protein>
<dbReference type="PANTHER" id="PTHR44688">
    <property type="entry name" value="DNA-BINDING TRANSCRIPTIONAL ACTIVATOR DEVR_DOSR"/>
    <property type="match status" value="1"/>
</dbReference>
<evidence type="ECO:0000259" key="4">
    <source>
        <dbReference type="PROSITE" id="PS50043"/>
    </source>
</evidence>
<accession>A0A443ZQU5</accession>
<dbReference type="EMBL" id="QJRG01000047">
    <property type="protein sequence ID" value="RWU21451.1"/>
    <property type="molecule type" value="Genomic_DNA"/>
</dbReference>
<dbReference type="Pfam" id="PF13401">
    <property type="entry name" value="AAA_22"/>
    <property type="match status" value="1"/>
</dbReference>
<evidence type="ECO:0000256" key="3">
    <source>
        <dbReference type="ARBA" id="ARBA00023163"/>
    </source>
</evidence>
<dbReference type="OrthoDB" id="1123107at2"/>
<dbReference type="PROSITE" id="PS50043">
    <property type="entry name" value="HTH_LUXR_2"/>
    <property type="match status" value="1"/>
</dbReference>
<comment type="caution">
    <text evidence="5">The sequence shown here is derived from an EMBL/GenBank/DDBJ whole genome shotgun (WGS) entry which is preliminary data.</text>
</comment>
<proteinExistence type="predicted"/>
<evidence type="ECO:0000313" key="6">
    <source>
        <dbReference type="Proteomes" id="UP000288983"/>
    </source>
</evidence>
<feature type="domain" description="HTH luxR-type" evidence="4">
    <location>
        <begin position="872"/>
        <end position="937"/>
    </location>
</feature>
<evidence type="ECO:0000256" key="1">
    <source>
        <dbReference type="ARBA" id="ARBA00023015"/>
    </source>
</evidence>
<dbReference type="PROSITE" id="PS00622">
    <property type="entry name" value="HTH_LUXR_1"/>
    <property type="match status" value="1"/>
</dbReference>
<dbReference type="InterPro" id="IPR019734">
    <property type="entry name" value="TPR_rpt"/>
</dbReference>
<dbReference type="SMART" id="SM00028">
    <property type="entry name" value="TPR"/>
    <property type="match status" value="4"/>
</dbReference>
<dbReference type="InterPro" id="IPR016032">
    <property type="entry name" value="Sig_transdc_resp-reg_C-effctor"/>
</dbReference>
<dbReference type="CDD" id="cd06170">
    <property type="entry name" value="LuxR_C_like"/>
    <property type="match status" value="1"/>
</dbReference>
<dbReference type="InterPro" id="IPR059106">
    <property type="entry name" value="WHD_MalT"/>
</dbReference>
<dbReference type="GO" id="GO:0006355">
    <property type="term" value="P:regulation of DNA-templated transcription"/>
    <property type="evidence" value="ECO:0007669"/>
    <property type="project" value="InterPro"/>
</dbReference>
<dbReference type="Pfam" id="PF25873">
    <property type="entry name" value="WHD_MalT"/>
    <property type="match status" value="1"/>
</dbReference>
<evidence type="ECO:0000313" key="5">
    <source>
        <dbReference type="EMBL" id="RWU21451.1"/>
    </source>
</evidence>
<dbReference type="Gene3D" id="1.25.40.10">
    <property type="entry name" value="Tetratricopeptide repeat domain"/>
    <property type="match status" value="1"/>
</dbReference>
<name>A0A443ZQU5_9PSED</name>
<evidence type="ECO:0000256" key="2">
    <source>
        <dbReference type="ARBA" id="ARBA00023125"/>
    </source>
</evidence>
<dbReference type="InterPro" id="IPR036388">
    <property type="entry name" value="WH-like_DNA-bd_sf"/>
</dbReference>
<dbReference type="InterPro" id="IPR011990">
    <property type="entry name" value="TPR-like_helical_dom_sf"/>
</dbReference>
<dbReference type="GO" id="GO:0003677">
    <property type="term" value="F:DNA binding"/>
    <property type="evidence" value="ECO:0007669"/>
    <property type="project" value="UniProtKB-KW"/>
</dbReference>
<dbReference type="Pfam" id="PF17874">
    <property type="entry name" value="TPR_MalT"/>
    <property type="match status" value="1"/>
</dbReference>
<dbReference type="InterPro" id="IPR000792">
    <property type="entry name" value="Tscrpt_reg_LuxR_C"/>
</dbReference>